<accession>A0A6C0EKZ2</accession>
<dbReference type="EMBL" id="MN738881">
    <property type="protein sequence ID" value="QHT29688.1"/>
    <property type="molecule type" value="Genomic_DNA"/>
</dbReference>
<protein>
    <submittedName>
        <fullName evidence="1">Uncharacterized protein</fullName>
    </submittedName>
</protein>
<reference evidence="1" key="1">
    <citation type="journal article" date="2020" name="Nature">
        <title>Giant virus diversity and host interactions through global metagenomics.</title>
        <authorList>
            <person name="Schulz F."/>
            <person name="Roux S."/>
            <person name="Paez-Espino D."/>
            <person name="Jungbluth S."/>
            <person name="Walsh D.A."/>
            <person name="Denef V.J."/>
            <person name="McMahon K.D."/>
            <person name="Konstantinidis K.T."/>
            <person name="Eloe-Fadrosh E.A."/>
            <person name="Kyrpides N.C."/>
            <person name="Woyke T."/>
        </authorList>
    </citation>
    <scope>NUCLEOTIDE SEQUENCE</scope>
    <source>
        <strain evidence="1">GVMAG-M-3300009068-24</strain>
    </source>
</reference>
<evidence type="ECO:0000313" key="1">
    <source>
        <dbReference type="EMBL" id="QHT29688.1"/>
    </source>
</evidence>
<sequence length="52" mass="6104">MDHYFSREGTNNVTIGSDTFHSVHVKDEYRIYLFPGISAIQFYEARIFGPYL</sequence>
<name>A0A6C0EKZ2_9ZZZZ</name>
<organism evidence="1">
    <name type="scientific">viral metagenome</name>
    <dbReference type="NCBI Taxonomy" id="1070528"/>
    <lineage>
        <taxon>unclassified sequences</taxon>
        <taxon>metagenomes</taxon>
        <taxon>organismal metagenomes</taxon>
    </lineage>
</organism>
<dbReference type="AlphaFoldDB" id="A0A6C0EKZ2"/>
<proteinExistence type="predicted"/>